<dbReference type="InterPro" id="IPR039261">
    <property type="entry name" value="FNR_nucleotide-bd"/>
</dbReference>
<dbReference type="PANTHER" id="PTHR47354:SF6">
    <property type="entry name" value="NADH OXIDOREDUCTASE HCR"/>
    <property type="match status" value="1"/>
</dbReference>
<dbReference type="InterPro" id="IPR001433">
    <property type="entry name" value="OxRdtase_FAD/NAD-bd"/>
</dbReference>
<keyword evidence="8" id="KW-0411">Iron-sulfur</keyword>
<dbReference type="GO" id="GO:0051537">
    <property type="term" value="F:2 iron, 2 sulfur cluster binding"/>
    <property type="evidence" value="ECO:0007669"/>
    <property type="project" value="UniProtKB-KW"/>
</dbReference>
<dbReference type="RefSeq" id="WP_110998484.1">
    <property type="nucleotide sequence ID" value="NZ_QKTW01000013.1"/>
</dbReference>
<dbReference type="InterPro" id="IPR017938">
    <property type="entry name" value="Riboflavin_synthase-like_b-brl"/>
</dbReference>
<dbReference type="Pfam" id="PF00970">
    <property type="entry name" value="FAD_binding_6"/>
    <property type="match status" value="1"/>
</dbReference>
<evidence type="ECO:0000256" key="8">
    <source>
        <dbReference type="ARBA" id="ARBA00023014"/>
    </source>
</evidence>
<keyword evidence="6" id="KW-0560">Oxidoreductase</keyword>
<dbReference type="SUPFAM" id="SSF52343">
    <property type="entry name" value="Ferredoxin reductase-like, C-terminal NADP-linked domain"/>
    <property type="match status" value="1"/>
</dbReference>
<dbReference type="Gene3D" id="2.40.30.10">
    <property type="entry name" value="Translation factors"/>
    <property type="match status" value="1"/>
</dbReference>
<dbReference type="InterPro" id="IPR001709">
    <property type="entry name" value="Flavoprot_Pyr_Nucl_cyt_Rdtase"/>
</dbReference>
<evidence type="ECO:0000256" key="6">
    <source>
        <dbReference type="ARBA" id="ARBA00023002"/>
    </source>
</evidence>
<keyword evidence="7" id="KW-0408">Iron</keyword>
<dbReference type="InterPro" id="IPR050415">
    <property type="entry name" value="MRET"/>
</dbReference>
<dbReference type="InterPro" id="IPR017927">
    <property type="entry name" value="FAD-bd_FR_type"/>
</dbReference>
<dbReference type="PRINTS" id="PR00371">
    <property type="entry name" value="FPNCR"/>
</dbReference>
<dbReference type="EMBL" id="QKTW01000013">
    <property type="protein sequence ID" value="PZF73421.1"/>
    <property type="molecule type" value="Genomic_DNA"/>
</dbReference>
<dbReference type="InterPro" id="IPR008333">
    <property type="entry name" value="Cbr1-like_FAD-bd_dom"/>
</dbReference>
<sequence>MSSYIVKILETHYITHDVKQFVVEKPQGYVFNPGQATDVAINVPEWKDQLRPFTFTSLNVWDHLEFTIKIYPDRNGVTHQLGKTNAGAELIIHQPFGAIQYKGPGIFIAGGAGITPFIAILRQLSLNNQIEGNALIFSNKYAEDVILDEELRKMLGNNYMSLLTRENLIGFDERRISRDFLVENIRDFSRNFYLCGPDKFVEDINAMLVDLGANPEYLIFEK</sequence>
<keyword evidence="5" id="KW-0274">FAD</keyword>
<dbReference type="GO" id="GO:0016491">
    <property type="term" value="F:oxidoreductase activity"/>
    <property type="evidence" value="ECO:0007669"/>
    <property type="project" value="UniProtKB-KW"/>
</dbReference>
<evidence type="ECO:0000256" key="3">
    <source>
        <dbReference type="ARBA" id="ARBA00022714"/>
    </source>
</evidence>
<feature type="domain" description="FAD-binding FR-type" evidence="9">
    <location>
        <begin position="1"/>
        <end position="102"/>
    </location>
</feature>
<reference evidence="10 11" key="1">
    <citation type="submission" date="2018-06" db="EMBL/GenBank/DDBJ databases">
        <title>Mucibacter soli gen. nov., sp. nov., a new member of the family Chitinophagaceae producing mucin.</title>
        <authorList>
            <person name="Kim M.-K."/>
            <person name="Park S."/>
            <person name="Kim T.-S."/>
            <person name="Joung Y."/>
            <person name="Han J.-H."/>
            <person name="Kim S.B."/>
        </authorList>
    </citation>
    <scope>NUCLEOTIDE SEQUENCE [LARGE SCALE GENOMIC DNA]</scope>
    <source>
        <strain evidence="10 11">R1-15</strain>
    </source>
</reference>
<evidence type="ECO:0000256" key="7">
    <source>
        <dbReference type="ARBA" id="ARBA00023004"/>
    </source>
</evidence>
<comment type="cofactor">
    <cofactor evidence="1">
        <name>FAD</name>
        <dbReference type="ChEBI" id="CHEBI:57692"/>
    </cofactor>
</comment>
<dbReference type="Pfam" id="PF00175">
    <property type="entry name" value="NAD_binding_1"/>
    <property type="match status" value="1"/>
</dbReference>
<accession>A0A2W2ADS5</accession>
<evidence type="ECO:0000256" key="4">
    <source>
        <dbReference type="ARBA" id="ARBA00022723"/>
    </source>
</evidence>
<keyword evidence="4" id="KW-0479">Metal-binding</keyword>
<keyword evidence="2" id="KW-0285">Flavoprotein</keyword>
<dbReference type="CDD" id="cd06196">
    <property type="entry name" value="FNR_like_1"/>
    <property type="match status" value="1"/>
</dbReference>
<dbReference type="PANTHER" id="PTHR47354">
    <property type="entry name" value="NADH OXIDOREDUCTASE HCR"/>
    <property type="match status" value="1"/>
</dbReference>
<evidence type="ECO:0000256" key="2">
    <source>
        <dbReference type="ARBA" id="ARBA00022630"/>
    </source>
</evidence>
<dbReference type="SUPFAM" id="SSF63380">
    <property type="entry name" value="Riboflavin synthase domain-like"/>
    <property type="match status" value="1"/>
</dbReference>
<evidence type="ECO:0000313" key="11">
    <source>
        <dbReference type="Proteomes" id="UP000248745"/>
    </source>
</evidence>
<evidence type="ECO:0000259" key="9">
    <source>
        <dbReference type="PROSITE" id="PS51384"/>
    </source>
</evidence>
<keyword evidence="11" id="KW-1185">Reference proteome</keyword>
<gene>
    <name evidence="10" type="ORF">DN068_08505</name>
</gene>
<name>A0A2W2ADS5_9BACT</name>
<protein>
    <submittedName>
        <fullName evidence="10">Flavodoxin reductase</fullName>
    </submittedName>
</protein>
<dbReference type="PRINTS" id="PR00410">
    <property type="entry name" value="PHEHYDRXLASE"/>
</dbReference>
<evidence type="ECO:0000313" key="10">
    <source>
        <dbReference type="EMBL" id="PZF73421.1"/>
    </source>
</evidence>
<organism evidence="10 11">
    <name type="scientific">Taibaiella soli</name>
    <dbReference type="NCBI Taxonomy" id="1649169"/>
    <lineage>
        <taxon>Bacteria</taxon>
        <taxon>Pseudomonadati</taxon>
        <taxon>Bacteroidota</taxon>
        <taxon>Chitinophagia</taxon>
        <taxon>Chitinophagales</taxon>
        <taxon>Chitinophagaceae</taxon>
        <taxon>Taibaiella</taxon>
    </lineage>
</organism>
<dbReference type="PROSITE" id="PS51384">
    <property type="entry name" value="FAD_FR"/>
    <property type="match status" value="1"/>
</dbReference>
<comment type="caution">
    <text evidence="10">The sequence shown here is derived from an EMBL/GenBank/DDBJ whole genome shotgun (WGS) entry which is preliminary data.</text>
</comment>
<evidence type="ECO:0000256" key="5">
    <source>
        <dbReference type="ARBA" id="ARBA00022827"/>
    </source>
</evidence>
<dbReference type="GO" id="GO:0046872">
    <property type="term" value="F:metal ion binding"/>
    <property type="evidence" value="ECO:0007669"/>
    <property type="project" value="UniProtKB-KW"/>
</dbReference>
<dbReference type="AlphaFoldDB" id="A0A2W2ADS5"/>
<evidence type="ECO:0000256" key="1">
    <source>
        <dbReference type="ARBA" id="ARBA00001974"/>
    </source>
</evidence>
<proteinExistence type="predicted"/>
<dbReference type="Proteomes" id="UP000248745">
    <property type="component" value="Unassembled WGS sequence"/>
</dbReference>
<dbReference type="OrthoDB" id="9789468at2"/>
<keyword evidence="3" id="KW-0001">2Fe-2S</keyword>
<dbReference type="Gene3D" id="3.40.50.80">
    <property type="entry name" value="Nucleotide-binding domain of ferredoxin-NADP reductase (FNR) module"/>
    <property type="match status" value="1"/>
</dbReference>